<reference evidence="2" key="1">
    <citation type="journal article" date="2014" name="Front. Microbiol.">
        <title>High frequency of phylogenetically diverse reductive dehalogenase-homologous genes in deep subseafloor sedimentary metagenomes.</title>
        <authorList>
            <person name="Kawai M."/>
            <person name="Futagami T."/>
            <person name="Toyoda A."/>
            <person name="Takaki Y."/>
            <person name="Nishi S."/>
            <person name="Hori S."/>
            <person name="Arai W."/>
            <person name="Tsubouchi T."/>
            <person name="Morono Y."/>
            <person name="Uchiyama I."/>
            <person name="Ito T."/>
            <person name="Fujiyama A."/>
            <person name="Inagaki F."/>
            <person name="Takami H."/>
        </authorList>
    </citation>
    <scope>NUCLEOTIDE SEQUENCE</scope>
    <source>
        <strain evidence="2">Expedition CK06-06</strain>
    </source>
</reference>
<gene>
    <name evidence="2" type="ORF">S06H3_36925</name>
</gene>
<comment type="caution">
    <text evidence="2">The sequence shown here is derived from an EMBL/GenBank/DDBJ whole genome shotgun (WGS) entry which is preliminary data.</text>
</comment>
<evidence type="ECO:0000313" key="2">
    <source>
        <dbReference type="EMBL" id="GAI19753.1"/>
    </source>
</evidence>
<dbReference type="InterPro" id="IPR016176">
    <property type="entry name" value="Cbl-dep_enz_cat"/>
</dbReference>
<dbReference type="PANTHER" id="PTHR48101">
    <property type="entry name" value="METHYLMALONYL-COA MUTASE, MITOCHONDRIAL-RELATED"/>
    <property type="match status" value="1"/>
</dbReference>
<proteinExistence type="predicted"/>
<dbReference type="AlphaFoldDB" id="X1LKY2"/>
<name>X1LKY2_9ZZZZ</name>
<feature type="domain" description="Methylmalonyl-CoA mutase alpha/beta chain catalytic" evidence="1">
    <location>
        <begin position="1"/>
        <end position="75"/>
    </location>
</feature>
<dbReference type="GO" id="GO:0031419">
    <property type="term" value="F:cobalamin binding"/>
    <property type="evidence" value="ECO:0007669"/>
    <property type="project" value="InterPro"/>
</dbReference>
<evidence type="ECO:0000259" key="1">
    <source>
        <dbReference type="Pfam" id="PF01642"/>
    </source>
</evidence>
<dbReference type="Gene3D" id="3.20.20.240">
    <property type="entry name" value="Methylmalonyl-CoA mutase"/>
    <property type="match status" value="1"/>
</dbReference>
<accession>X1LKY2</accession>
<dbReference type="InterPro" id="IPR006099">
    <property type="entry name" value="MeMalonylCoA_mutase_a/b_cat"/>
</dbReference>
<dbReference type="SUPFAM" id="SSF51703">
    <property type="entry name" value="Cobalamin (vitamin B12)-dependent enzymes"/>
    <property type="match status" value="1"/>
</dbReference>
<organism evidence="2">
    <name type="scientific">marine sediment metagenome</name>
    <dbReference type="NCBI Taxonomy" id="412755"/>
    <lineage>
        <taxon>unclassified sequences</taxon>
        <taxon>metagenomes</taxon>
        <taxon>ecological metagenomes</taxon>
    </lineage>
</organism>
<dbReference type="GO" id="GO:0016866">
    <property type="term" value="F:intramolecular transferase activity"/>
    <property type="evidence" value="ECO:0007669"/>
    <property type="project" value="InterPro"/>
</dbReference>
<dbReference type="PANTHER" id="PTHR48101:SF1">
    <property type="entry name" value="METHYLMALONYL-COA MUTASE, LARGE SUBUNIT"/>
    <property type="match status" value="1"/>
</dbReference>
<dbReference type="EMBL" id="BARV01022386">
    <property type="protein sequence ID" value="GAI19753.1"/>
    <property type="molecule type" value="Genomic_DNA"/>
</dbReference>
<dbReference type="Pfam" id="PF01642">
    <property type="entry name" value="MM_CoA_mutase"/>
    <property type="match status" value="1"/>
</dbReference>
<sequence length="82" mass="9411">MREAGATAIQEAAFTLANGIAYVQAMIDKGMEVDSFAPRFSFFFAVYTNLLEEVAKFRAARRIWAKIMKERFGAQFQGFHHW</sequence>
<protein>
    <recommendedName>
        <fullName evidence="1">Methylmalonyl-CoA mutase alpha/beta chain catalytic domain-containing protein</fullName>
    </recommendedName>
</protein>